<dbReference type="Gene3D" id="1.10.287.470">
    <property type="entry name" value="Helix hairpin bin"/>
    <property type="match status" value="1"/>
</dbReference>
<organism evidence="8 9">
    <name type="scientific">Chthoniobacter flavus Ellin428</name>
    <dbReference type="NCBI Taxonomy" id="497964"/>
    <lineage>
        <taxon>Bacteria</taxon>
        <taxon>Pseudomonadati</taxon>
        <taxon>Verrucomicrobiota</taxon>
        <taxon>Spartobacteria</taxon>
        <taxon>Chthoniobacterales</taxon>
        <taxon>Chthoniobacteraceae</taxon>
        <taxon>Chthoniobacter</taxon>
    </lineage>
</organism>
<dbReference type="InterPro" id="IPR058627">
    <property type="entry name" value="MdtA-like_C"/>
</dbReference>
<dbReference type="NCBIfam" id="TIGR01730">
    <property type="entry name" value="RND_mfp"/>
    <property type="match status" value="1"/>
</dbReference>
<keyword evidence="9" id="KW-1185">Reference proteome</keyword>
<dbReference type="InterPro" id="IPR058792">
    <property type="entry name" value="Beta-barrel_RND_2"/>
</dbReference>
<evidence type="ECO:0000259" key="7">
    <source>
        <dbReference type="Pfam" id="PF25967"/>
    </source>
</evidence>
<dbReference type="PANTHER" id="PTHR30469">
    <property type="entry name" value="MULTIDRUG RESISTANCE PROTEIN MDTA"/>
    <property type="match status" value="1"/>
</dbReference>
<evidence type="ECO:0000313" key="8">
    <source>
        <dbReference type="EMBL" id="EDY17054.1"/>
    </source>
</evidence>
<dbReference type="Gene3D" id="2.40.420.20">
    <property type="match status" value="1"/>
</dbReference>
<dbReference type="Pfam" id="PF25967">
    <property type="entry name" value="RND-MFP_C"/>
    <property type="match status" value="1"/>
</dbReference>
<name>B4D909_9BACT</name>
<feature type="coiled-coil region" evidence="4">
    <location>
        <begin position="102"/>
        <end position="167"/>
    </location>
</feature>
<reference evidence="8 9" key="1">
    <citation type="journal article" date="2011" name="J. Bacteriol.">
        <title>Genome sequence of Chthoniobacter flavus Ellin428, an aerobic heterotrophic soil bacterium.</title>
        <authorList>
            <person name="Kant R."/>
            <person name="van Passel M.W."/>
            <person name="Palva A."/>
            <person name="Lucas S."/>
            <person name="Lapidus A."/>
            <person name="Glavina Del Rio T."/>
            <person name="Dalin E."/>
            <person name="Tice H."/>
            <person name="Bruce D."/>
            <person name="Goodwin L."/>
            <person name="Pitluck S."/>
            <person name="Larimer F.W."/>
            <person name="Land M.L."/>
            <person name="Hauser L."/>
            <person name="Sangwan P."/>
            <person name="de Vos W.M."/>
            <person name="Janssen P.H."/>
            <person name="Smidt H."/>
        </authorList>
    </citation>
    <scope>NUCLEOTIDE SEQUENCE [LARGE SCALE GENOMIC DNA]</scope>
    <source>
        <strain evidence="8 9">Ellin428</strain>
    </source>
</reference>
<dbReference type="InterPro" id="IPR006143">
    <property type="entry name" value="RND_pump_MFP"/>
</dbReference>
<dbReference type="InParanoid" id="B4D909"/>
<feature type="domain" description="CusB-like beta-barrel" evidence="6">
    <location>
        <begin position="216"/>
        <end position="288"/>
    </location>
</feature>
<evidence type="ECO:0000256" key="2">
    <source>
        <dbReference type="ARBA" id="ARBA00009477"/>
    </source>
</evidence>
<dbReference type="GO" id="GO:0015562">
    <property type="term" value="F:efflux transmembrane transporter activity"/>
    <property type="evidence" value="ECO:0007669"/>
    <property type="project" value="TreeGrafter"/>
</dbReference>
<comment type="similarity">
    <text evidence="2">Belongs to the membrane fusion protein (MFP) (TC 8.A.1) family.</text>
</comment>
<keyword evidence="4" id="KW-0175">Coiled coil</keyword>
<evidence type="ECO:0000256" key="1">
    <source>
        <dbReference type="ARBA" id="ARBA00004196"/>
    </source>
</evidence>
<dbReference type="PANTHER" id="PTHR30469:SF33">
    <property type="entry name" value="SLR1207 PROTEIN"/>
    <property type="match status" value="1"/>
</dbReference>
<dbReference type="SUPFAM" id="SSF111369">
    <property type="entry name" value="HlyD-like secretion proteins"/>
    <property type="match status" value="1"/>
</dbReference>
<gene>
    <name evidence="8" type="ORF">CfE428DRAFT_5399</name>
</gene>
<accession>B4D909</accession>
<comment type="subcellular location">
    <subcellularLocation>
        <location evidence="1">Cell envelope</location>
    </subcellularLocation>
</comment>
<evidence type="ECO:0000256" key="3">
    <source>
        <dbReference type="ARBA" id="ARBA00022448"/>
    </source>
</evidence>
<evidence type="ECO:0000313" key="9">
    <source>
        <dbReference type="Proteomes" id="UP000005824"/>
    </source>
</evidence>
<evidence type="ECO:0000259" key="5">
    <source>
        <dbReference type="Pfam" id="PF25917"/>
    </source>
</evidence>
<dbReference type="eggNOG" id="COG0845">
    <property type="taxonomic scope" value="Bacteria"/>
</dbReference>
<evidence type="ECO:0000259" key="6">
    <source>
        <dbReference type="Pfam" id="PF25954"/>
    </source>
</evidence>
<dbReference type="Proteomes" id="UP000005824">
    <property type="component" value="Unassembled WGS sequence"/>
</dbReference>
<dbReference type="FunCoup" id="B4D909">
    <property type="interactions" value="270"/>
</dbReference>
<dbReference type="Gene3D" id="2.40.30.170">
    <property type="match status" value="1"/>
</dbReference>
<keyword evidence="3" id="KW-0813">Transport</keyword>
<dbReference type="Gene3D" id="2.40.50.100">
    <property type="match status" value="1"/>
</dbReference>
<evidence type="ECO:0000256" key="4">
    <source>
        <dbReference type="SAM" id="Coils"/>
    </source>
</evidence>
<dbReference type="STRING" id="497964.CfE428DRAFT_5399"/>
<dbReference type="Pfam" id="PF25954">
    <property type="entry name" value="Beta-barrel_RND_2"/>
    <property type="match status" value="1"/>
</dbReference>
<dbReference type="GO" id="GO:1990281">
    <property type="term" value="C:efflux pump complex"/>
    <property type="evidence" value="ECO:0007669"/>
    <property type="project" value="TreeGrafter"/>
</dbReference>
<dbReference type="AlphaFoldDB" id="B4D909"/>
<sequence length="361" mass="39522">MKKIILLLVALGLVGGGLYVGKDKLFSHQNDQEMPDKFVSKAEKRDIDFSVEVSGDVMPVTQLDVKAEVGGKVKKLHVLPGQTVKKGDLLAEIDDSVLLTDRDSANTEIEGAKLAMEKAKKNYERSRDLFHQKLVSQEVFDNTTAEYEIAQNDLVKAQKKLQQVDDQLHFARVVASGDGTVLTVPVVEGQVIIAAASVNSGTTLMTIADLRKLLVQTHINQVDVARLELSQPVKLRAESLKDLEMEATISFIAPVATITNNVKGFDVQAMIEKPNPRLRPGMTVNMTVPIARADDALSVPISAVFKGDGNKKIVYVRKGETTEKREVKIGVTNIDHAQILQGVSEGEEILLVEPDKVPKRS</sequence>
<dbReference type="RefSeq" id="WP_006982720.1">
    <property type="nucleotide sequence ID" value="NZ_ABVL01000024.1"/>
</dbReference>
<feature type="domain" description="Multidrug resistance protein MdtA-like barrel-sandwich hybrid" evidence="5">
    <location>
        <begin position="63"/>
        <end position="96"/>
    </location>
</feature>
<feature type="domain" description="Multidrug resistance protein MdtA-like C-terminal permuted SH3" evidence="7">
    <location>
        <begin position="295"/>
        <end position="350"/>
    </location>
</feature>
<dbReference type="Pfam" id="PF25917">
    <property type="entry name" value="BSH_RND"/>
    <property type="match status" value="1"/>
</dbReference>
<comment type="caution">
    <text evidence="8">The sequence shown here is derived from an EMBL/GenBank/DDBJ whole genome shotgun (WGS) entry which is preliminary data.</text>
</comment>
<dbReference type="InterPro" id="IPR058625">
    <property type="entry name" value="MdtA-like_BSH"/>
</dbReference>
<protein>
    <submittedName>
        <fullName evidence="8">Efflux transporter, RND family, MFP subunit</fullName>
    </submittedName>
</protein>
<proteinExistence type="inferred from homology"/>
<dbReference type="EMBL" id="ABVL01000024">
    <property type="protein sequence ID" value="EDY17054.1"/>
    <property type="molecule type" value="Genomic_DNA"/>
</dbReference>